<evidence type="ECO:0000259" key="9">
    <source>
        <dbReference type="Pfam" id="PF12704"/>
    </source>
</evidence>
<evidence type="ECO:0000256" key="3">
    <source>
        <dbReference type="ARBA" id="ARBA00022692"/>
    </source>
</evidence>
<dbReference type="eggNOG" id="COG0577">
    <property type="taxonomic scope" value="Bacteria"/>
</dbReference>
<dbReference type="Pfam" id="PF12704">
    <property type="entry name" value="MacB_PCD"/>
    <property type="match status" value="1"/>
</dbReference>
<feature type="transmembrane region" description="Helical" evidence="7">
    <location>
        <begin position="786"/>
        <end position="811"/>
    </location>
</feature>
<feature type="domain" description="ABC3 transporter permease C-terminal" evidence="8">
    <location>
        <begin position="737"/>
        <end position="853"/>
    </location>
</feature>
<reference evidence="10 11" key="1">
    <citation type="submission" date="2014-09" db="EMBL/GenBank/DDBJ databases">
        <title>Genome sequencing and annotation of Bacillus Okhensis strain Kh10-101T.</title>
        <authorList>
            <person name="Prakash J.S."/>
        </authorList>
    </citation>
    <scope>NUCLEOTIDE SEQUENCE [LARGE SCALE GENOMIC DNA]</scope>
    <source>
        <strain evidence="11">Kh10-101T</strain>
    </source>
</reference>
<dbReference type="Pfam" id="PF02687">
    <property type="entry name" value="FtsX"/>
    <property type="match status" value="2"/>
</dbReference>
<dbReference type="InterPro" id="IPR050250">
    <property type="entry name" value="Macrolide_Exporter_MacB"/>
</dbReference>
<sequence length="862" mass="96824">MNIINKLTLRHLKENKRRTLVTIIGVIISVAMVTGVATLGVSFLDLMKRQTIALDGEWHVKYNDVQLEQISAIEEDERTKEIVLTKDLGYSVLAESKNERKPYLFIKQYNEKGFQQFPISLSEGRLPKDESEIVISSEIKNNAKVDYEIGDQVTIEIGTRWLEGEPEPLSQRMPLQVGENGLAEELHVEMERSFTVVGLIESPTWEPSWAPGYTVINYVDQTSLDATETVDAVVALNKVDRDIYNDTEELASKLNIPSTDFNNELLRYDGVTDNDNLRTTLFSLAGIIMAIVIIGSIALIYNAFAISVSERSRHLGMLASVGATKKQKRNSVFFEGFLIGLISIPIGIASGLVGIGVTFRLINSIIEEALNVTEKLVVITTPGSIIITCGISLATIFISTYVPAQRASKVSAIDAIRQTADVKLSQKTVKTSKFVRTLFGIEAEIGLKNLKRNKRRYQATVFSLVISIVLFLTVSFFTSNLERSIELSQDNIDYDIQVLSNSQGVGVEELQSLATLDHVTSSTMIEEIYLQAWIDESEMAKGLQETIKQSPDILEDGKYPYYVVLRGLDEQSFQAYAEEVGAEVEDFKDLDQPTAIVIDQISYKDYDLRKFIETKSIHTVPGETIDLYTINHETDEQEYLNRVEIAALTDQIPTGVHTVGLGGVDVIVSTNTFQQIISQVKEDEVQNYLYLNSSDPLATQEAIEEVQPSNVYVYNVQKERQRNEQMILLMSVFTYGFIALISAISIANIFNTISTSISLRRREFAMLRSVGMTPKGFNKMIQYESIFYGIKAIVYGLPISIAVMILMYFSFRSTFEYGFILPWMDIIYVIVAIFVIVSLAMLYSIQKVRKQNIIEGLTQENI</sequence>
<feature type="transmembrane region" description="Helical" evidence="7">
    <location>
        <begin position="20"/>
        <end position="44"/>
    </location>
</feature>
<feature type="transmembrane region" description="Helical" evidence="7">
    <location>
        <begin position="726"/>
        <end position="750"/>
    </location>
</feature>
<dbReference type="GO" id="GO:0022857">
    <property type="term" value="F:transmembrane transporter activity"/>
    <property type="evidence" value="ECO:0007669"/>
    <property type="project" value="TreeGrafter"/>
</dbReference>
<keyword evidence="4 7" id="KW-1133">Transmembrane helix</keyword>
<evidence type="ECO:0000259" key="8">
    <source>
        <dbReference type="Pfam" id="PF02687"/>
    </source>
</evidence>
<dbReference type="Proteomes" id="UP000030832">
    <property type="component" value="Unassembled WGS sequence"/>
</dbReference>
<comment type="caution">
    <text evidence="10">The sequence shown here is derived from an EMBL/GenBank/DDBJ whole genome shotgun (WGS) entry which is preliminary data.</text>
</comment>
<feature type="transmembrane region" description="Helical" evidence="7">
    <location>
        <begin position="281"/>
        <end position="304"/>
    </location>
</feature>
<dbReference type="InterPro" id="IPR025857">
    <property type="entry name" value="MacB_PCD"/>
</dbReference>
<dbReference type="GO" id="GO:0005886">
    <property type="term" value="C:plasma membrane"/>
    <property type="evidence" value="ECO:0007669"/>
    <property type="project" value="UniProtKB-SubCell"/>
</dbReference>
<name>A0A0B0IGN7_9BACI</name>
<evidence type="ECO:0000313" key="11">
    <source>
        <dbReference type="Proteomes" id="UP000030832"/>
    </source>
</evidence>
<keyword evidence="5 7" id="KW-0472">Membrane</keyword>
<dbReference type="GO" id="GO:0051301">
    <property type="term" value="P:cell division"/>
    <property type="evidence" value="ECO:0007669"/>
    <property type="project" value="UniProtKB-KW"/>
</dbReference>
<evidence type="ECO:0000256" key="5">
    <source>
        <dbReference type="ARBA" id="ARBA00023136"/>
    </source>
</evidence>
<evidence type="ECO:0000256" key="4">
    <source>
        <dbReference type="ARBA" id="ARBA00022989"/>
    </source>
</evidence>
<keyword evidence="11" id="KW-1185">Reference proteome</keyword>
<feature type="transmembrane region" description="Helical" evidence="7">
    <location>
        <begin position="826"/>
        <end position="845"/>
    </location>
</feature>
<evidence type="ECO:0000256" key="7">
    <source>
        <dbReference type="SAM" id="Phobius"/>
    </source>
</evidence>
<accession>A0A0B0IGN7</accession>
<dbReference type="PANTHER" id="PTHR30572">
    <property type="entry name" value="MEMBRANE COMPONENT OF TRANSPORTER-RELATED"/>
    <property type="match status" value="1"/>
</dbReference>
<dbReference type="RefSeq" id="WP_034630855.1">
    <property type="nucleotide sequence ID" value="NZ_JRJU01000021.1"/>
</dbReference>
<dbReference type="InterPro" id="IPR003838">
    <property type="entry name" value="ABC3_permease_C"/>
</dbReference>
<organism evidence="10 11">
    <name type="scientific">Halalkalibacter okhensis</name>
    <dbReference type="NCBI Taxonomy" id="333138"/>
    <lineage>
        <taxon>Bacteria</taxon>
        <taxon>Bacillati</taxon>
        <taxon>Bacillota</taxon>
        <taxon>Bacilli</taxon>
        <taxon>Bacillales</taxon>
        <taxon>Bacillaceae</taxon>
        <taxon>Halalkalibacter</taxon>
    </lineage>
</organism>
<feature type="transmembrane region" description="Helical" evidence="7">
    <location>
        <begin position="457"/>
        <end position="477"/>
    </location>
</feature>
<evidence type="ECO:0000256" key="1">
    <source>
        <dbReference type="ARBA" id="ARBA00004651"/>
    </source>
</evidence>
<dbReference type="PANTHER" id="PTHR30572:SF4">
    <property type="entry name" value="ABC TRANSPORTER PERMEASE YTRF"/>
    <property type="match status" value="1"/>
</dbReference>
<feature type="domain" description="ABC3 transporter permease C-terminal" evidence="8">
    <location>
        <begin position="287"/>
        <end position="411"/>
    </location>
</feature>
<protein>
    <submittedName>
        <fullName evidence="10">Cell division protein FtsX</fullName>
    </submittedName>
</protein>
<proteinExistence type="inferred from homology"/>
<dbReference type="STRING" id="333138.LQ50_16095"/>
<dbReference type="AlphaFoldDB" id="A0A0B0IGN7"/>
<feature type="domain" description="MacB-like periplasmic core" evidence="9">
    <location>
        <begin position="19"/>
        <end position="204"/>
    </location>
</feature>
<gene>
    <name evidence="10" type="ORF">LQ50_16095</name>
</gene>
<evidence type="ECO:0000256" key="6">
    <source>
        <dbReference type="ARBA" id="ARBA00038076"/>
    </source>
</evidence>
<evidence type="ECO:0000313" key="10">
    <source>
        <dbReference type="EMBL" id="KHF39229.1"/>
    </source>
</evidence>
<keyword evidence="3 7" id="KW-0812">Transmembrane</keyword>
<keyword evidence="10" id="KW-0132">Cell division</keyword>
<feature type="transmembrane region" description="Helical" evidence="7">
    <location>
        <begin position="332"/>
        <end position="357"/>
    </location>
</feature>
<comment type="similarity">
    <text evidence="6">Belongs to the ABC-4 integral membrane protein family.</text>
</comment>
<keyword evidence="2" id="KW-1003">Cell membrane</keyword>
<evidence type="ECO:0000256" key="2">
    <source>
        <dbReference type="ARBA" id="ARBA00022475"/>
    </source>
</evidence>
<feature type="transmembrane region" description="Helical" evidence="7">
    <location>
        <begin position="377"/>
        <end position="402"/>
    </location>
</feature>
<comment type="subcellular location">
    <subcellularLocation>
        <location evidence="1">Cell membrane</location>
        <topology evidence="1">Multi-pass membrane protein</topology>
    </subcellularLocation>
</comment>
<keyword evidence="10" id="KW-0131">Cell cycle</keyword>
<dbReference type="EMBL" id="JRJU01000021">
    <property type="protein sequence ID" value="KHF39229.1"/>
    <property type="molecule type" value="Genomic_DNA"/>
</dbReference>
<dbReference type="OrthoDB" id="9793166at2"/>